<evidence type="ECO:0000313" key="3">
    <source>
        <dbReference type="Proteomes" id="UP000239757"/>
    </source>
</evidence>
<dbReference type="SUPFAM" id="SSF53098">
    <property type="entry name" value="Ribonuclease H-like"/>
    <property type="match status" value="1"/>
</dbReference>
<protein>
    <recommendedName>
        <fullName evidence="1">Piwi domain-containing protein</fullName>
    </recommendedName>
</protein>
<dbReference type="Proteomes" id="UP000239757">
    <property type="component" value="Unassembled WGS sequence"/>
</dbReference>
<feature type="domain" description="Piwi" evidence="1">
    <location>
        <begin position="88"/>
        <end position="138"/>
    </location>
</feature>
<name>A0A2P5XN32_GOSBA</name>
<organism evidence="2 3">
    <name type="scientific">Gossypium barbadense</name>
    <name type="common">Sea Island cotton</name>
    <name type="synonym">Hibiscus barbadensis</name>
    <dbReference type="NCBI Taxonomy" id="3634"/>
    <lineage>
        <taxon>Eukaryota</taxon>
        <taxon>Viridiplantae</taxon>
        <taxon>Streptophyta</taxon>
        <taxon>Embryophyta</taxon>
        <taxon>Tracheophyta</taxon>
        <taxon>Spermatophyta</taxon>
        <taxon>Magnoliopsida</taxon>
        <taxon>eudicotyledons</taxon>
        <taxon>Gunneridae</taxon>
        <taxon>Pentapetalae</taxon>
        <taxon>rosids</taxon>
        <taxon>malvids</taxon>
        <taxon>Malvales</taxon>
        <taxon>Malvaceae</taxon>
        <taxon>Malvoideae</taxon>
        <taxon>Gossypium</taxon>
    </lineage>
</organism>
<evidence type="ECO:0000313" key="2">
    <source>
        <dbReference type="EMBL" id="PPS04721.1"/>
    </source>
</evidence>
<evidence type="ECO:0000259" key="1">
    <source>
        <dbReference type="Pfam" id="PF02171"/>
    </source>
</evidence>
<dbReference type="Pfam" id="PF02171">
    <property type="entry name" value="Piwi"/>
    <property type="match status" value="1"/>
</dbReference>
<gene>
    <name evidence="2" type="ORF">GOBAR_AA15946</name>
</gene>
<dbReference type="OrthoDB" id="10252740at2759"/>
<reference evidence="2 3" key="1">
    <citation type="submission" date="2015-01" db="EMBL/GenBank/DDBJ databases">
        <title>Genome of allotetraploid Gossypium barbadense reveals genomic plasticity and fiber elongation in cotton evolution.</title>
        <authorList>
            <person name="Chen X."/>
            <person name="Liu X."/>
            <person name="Zhao B."/>
            <person name="Zheng H."/>
            <person name="Hu Y."/>
            <person name="Lu G."/>
            <person name="Yang C."/>
            <person name="Chen J."/>
            <person name="Shan C."/>
            <person name="Zhang L."/>
            <person name="Zhou Y."/>
            <person name="Wang L."/>
            <person name="Guo W."/>
            <person name="Bai Y."/>
            <person name="Ruan J."/>
            <person name="Shangguan X."/>
            <person name="Mao Y."/>
            <person name="Jiang J."/>
            <person name="Zhu Y."/>
            <person name="Lei J."/>
            <person name="Kang H."/>
            <person name="Chen S."/>
            <person name="He X."/>
            <person name="Wang R."/>
            <person name="Wang Y."/>
            <person name="Chen J."/>
            <person name="Wang L."/>
            <person name="Yu S."/>
            <person name="Wang B."/>
            <person name="Wei J."/>
            <person name="Song S."/>
            <person name="Lu X."/>
            <person name="Gao Z."/>
            <person name="Gu W."/>
            <person name="Deng X."/>
            <person name="Ma D."/>
            <person name="Wang S."/>
            <person name="Liang W."/>
            <person name="Fang L."/>
            <person name="Cai C."/>
            <person name="Zhu X."/>
            <person name="Zhou B."/>
            <person name="Zhang Y."/>
            <person name="Chen Z."/>
            <person name="Xu S."/>
            <person name="Zhu R."/>
            <person name="Wang S."/>
            <person name="Zhang T."/>
            <person name="Zhao G."/>
        </authorList>
    </citation>
    <scope>NUCLEOTIDE SEQUENCE [LARGE SCALE GENOMIC DNA]</scope>
    <source>
        <strain evidence="3">cv. Xinhai21</strain>
        <tissue evidence="2">Leaf</tissue>
    </source>
</reference>
<dbReference type="AlphaFoldDB" id="A0A2P5XN32"/>
<dbReference type="GO" id="GO:0003676">
    <property type="term" value="F:nucleic acid binding"/>
    <property type="evidence" value="ECO:0007669"/>
    <property type="project" value="InterPro"/>
</dbReference>
<dbReference type="InterPro" id="IPR036397">
    <property type="entry name" value="RNaseH_sf"/>
</dbReference>
<dbReference type="PANTHER" id="PTHR22891">
    <property type="entry name" value="EUKARYOTIC TRANSLATION INITIATION FACTOR 2C"/>
    <property type="match status" value="1"/>
</dbReference>
<dbReference type="InterPro" id="IPR012337">
    <property type="entry name" value="RNaseH-like_sf"/>
</dbReference>
<sequence length="158" mass="18432">MERVLTVQSELPRASQFLLCWFPDNLDHYGPWKQNSFELGGLNSMLAIEKTHSIPVFSRVPTIILSMESLKFEIIELLFKLVFDKVKENVMREALLDFYTNSRKMKPDQIIIFRNGVSEPQSDQILSEERGQVVKAWQYREFEDTSETSSIHDRVTTS</sequence>
<dbReference type="EMBL" id="KZ664554">
    <property type="protein sequence ID" value="PPS04721.1"/>
    <property type="molecule type" value="Genomic_DNA"/>
</dbReference>
<proteinExistence type="predicted"/>
<dbReference type="InterPro" id="IPR003165">
    <property type="entry name" value="Piwi"/>
</dbReference>
<accession>A0A2P5XN32</accession>
<dbReference type="Gene3D" id="3.30.420.10">
    <property type="entry name" value="Ribonuclease H-like superfamily/Ribonuclease H"/>
    <property type="match status" value="1"/>
</dbReference>